<dbReference type="GO" id="GO:0016763">
    <property type="term" value="F:pentosyltransferase activity"/>
    <property type="evidence" value="ECO:0007669"/>
    <property type="project" value="TreeGrafter"/>
</dbReference>
<evidence type="ECO:0000313" key="10">
    <source>
        <dbReference type="EMBL" id="SHK37203.1"/>
    </source>
</evidence>
<name>A0A1M6RXK5_9AQUI</name>
<reference evidence="10 11" key="1">
    <citation type="submission" date="2016-11" db="EMBL/GenBank/DDBJ databases">
        <authorList>
            <person name="Jaros S."/>
            <person name="Januszkiewicz K."/>
            <person name="Wedrychowicz H."/>
        </authorList>
    </citation>
    <scope>NUCLEOTIDE SEQUENCE [LARGE SCALE GENOMIC DNA]</scope>
    <source>
        <strain evidence="10 11">DSM 19557</strain>
    </source>
</reference>
<feature type="transmembrane region" description="Helical" evidence="8">
    <location>
        <begin position="289"/>
        <end position="308"/>
    </location>
</feature>
<dbReference type="PANTHER" id="PTHR33908:SF11">
    <property type="entry name" value="MEMBRANE PROTEIN"/>
    <property type="match status" value="1"/>
</dbReference>
<gene>
    <name evidence="10" type="ORF">SAMN05444391_0804</name>
</gene>
<evidence type="ECO:0000256" key="5">
    <source>
        <dbReference type="ARBA" id="ARBA00022692"/>
    </source>
</evidence>
<dbReference type="GO" id="GO:0005886">
    <property type="term" value="C:plasma membrane"/>
    <property type="evidence" value="ECO:0007669"/>
    <property type="project" value="UniProtKB-SubCell"/>
</dbReference>
<comment type="subcellular location">
    <subcellularLocation>
        <location evidence="1">Cell membrane</location>
        <topology evidence="1">Multi-pass membrane protein</topology>
    </subcellularLocation>
</comment>
<evidence type="ECO:0000256" key="2">
    <source>
        <dbReference type="ARBA" id="ARBA00022475"/>
    </source>
</evidence>
<organism evidence="10 11">
    <name type="scientific">Thermocrinis minervae</name>
    <dbReference type="NCBI Taxonomy" id="381751"/>
    <lineage>
        <taxon>Bacteria</taxon>
        <taxon>Pseudomonadati</taxon>
        <taxon>Aquificota</taxon>
        <taxon>Aquificia</taxon>
        <taxon>Aquificales</taxon>
        <taxon>Aquificaceae</taxon>
        <taxon>Thermocrinis</taxon>
    </lineage>
</organism>
<feature type="transmembrane region" description="Helical" evidence="8">
    <location>
        <begin position="67"/>
        <end position="88"/>
    </location>
</feature>
<dbReference type="OrthoDB" id="8933800at2"/>
<evidence type="ECO:0000256" key="6">
    <source>
        <dbReference type="ARBA" id="ARBA00022989"/>
    </source>
</evidence>
<keyword evidence="7 8" id="KW-0472">Membrane</keyword>
<evidence type="ECO:0000259" key="9">
    <source>
        <dbReference type="Pfam" id="PF13231"/>
    </source>
</evidence>
<evidence type="ECO:0000256" key="3">
    <source>
        <dbReference type="ARBA" id="ARBA00022676"/>
    </source>
</evidence>
<keyword evidence="4 10" id="KW-0808">Transferase</keyword>
<keyword evidence="11" id="KW-1185">Reference proteome</keyword>
<dbReference type="PANTHER" id="PTHR33908">
    <property type="entry name" value="MANNOSYLTRANSFERASE YKCB-RELATED"/>
    <property type="match status" value="1"/>
</dbReference>
<feature type="transmembrane region" description="Helical" evidence="8">
    <location>
        <begin position="121"/>
        <end position="138"/>
    </location>
</feature>
<proteinExistence type="predicted"/>
<dbReference type="InterPro" id="IPR038731">
    <property type="entry name" value="RgtA/B/C-like"/>
</dbReference>
<feature type="transmembrane region" description="Helical" evidence="8">
    <location>
        <begin position="188"/>
        <end position="207"/>
    </location>
</feature>
<dbReference type="EMBL" id="LT670846">
    <property type="protein sequence ID" value="SHK37203.1"/>
    <property type="molecule type" value="Genomic_DNA"/>
</dbReference>
<dbReference type="Proteomes" id="UP000189810">
    <property type="component" value="Chromosome I"/>
</dbReference>
<evidence type="ECO:0000313" key="11">
    <source>
        <dbReference type="Proteomes" id="UP000189810"/>
    </source>
</evidence>
<evidence type="ECO:0000256" key="1">
    <source>
        <dbReference type="ARBA" id="ARBA00004651"/>
    </source>
</evidence>
<dbReference type="Pfam" id="PF13231">
    <property type="entry name" value="PMT_2"/>
    <property type="match status" value="1"/>
</dbReference>
<evidence type="ECO:0000256" key="4">
    <source>
        <dbReference type="ARBA" id="ARBA00022679"/>
    </source>
</evidence>
<keyword evidence="6 8" id="KW-1133">Transmembrane helix</keyword>
<dbReference type="RefSeq" id="WP_079653943.1">
    <property type="nucleotide sequence ID" value="NZ_LT670846.1"/>
</dbReference>
<feature type="transmembrane region" description="Helical" evidence="8">
    <location>
        <begin position="264"/>
        <end position="283"/>
    </location>
</feature>
<keyword evidence="5 8" id="KW-0812">Transmembrane</keyword>
<feature type="transmembrane region" description="Helical" evidence="8">
    <location>
        <begin position="144"/>
        <end position="176"/>
    </location>
</feature>
<accession>A0A1M6RXK5</accession>
<feature type="transmembrane region" description="Helical" evidence="8">
    <location>
        <begin position="232"/>
        <end position="252"/>
    </location>
</feature>
<keyword evidence="2" id="KW-1003">Cell membrane</keyword>
<protein>
    <submittedName>
        <fullName evidence="10">4-amino-4-deoxy-L-arabinose transferase</fullName>
    </submittedName>
</protein>
<keyword evidence="3" id="KW-0328">Glycosyltransferase</keyword>
<feature type="domain" description="Glycosyltransferase RgtA/B/C/D-like" evidence="9">
    <location>
        <begin position="46"/>
        <end position="204"/>
    </location>
</feature>
<evidence type="ECO:0000256" key="8">
    <source>
        <dbReference type="SAM" id="Phobius"/>
    </source>
</evidence>
<dbReference type="InterPro" id="IPR050297">
    <property type="entry name" value="LipidA_mod_glycosyltrf_83"/>
</dbReference>
<sequence length="478" mass="55408">MLFVLLFNLSLLVFRLLYILYYPLDLTPEEAQYWDWSRHLDLSYYSKPPMVAYLNFLSTKLLGNTELAVRIWPVMFSFLLSILTYRFIRKLYDEKTAIVASTLPQLSVGLSINSILMTTDAPFIFFWSLSVIILYFAFEKNTTFLWLLVGLTSGLTFLSKYTAVFLLPCSLLYAYFVKKHILRDSRPYLALAVAFMLSSPVLYWNYIHGFVSFKHVSTLATKGSGLFNVENILEFLGGQALLTSLIPFFFMLWGWLKAYKDQKLFFFFSYSFPVFVFFMLLAVKKRVEANWTGFAYFAGFILASYFIARNTRWILPSYVLSSVLFVLIHFTPILDKLGLTRLLPPENDPVKVGIGWKALGLEVSKMYTGRELVFSPQYQISAELAFYVKGNPRTYCINLGRRMNQYDLWRKGMEEYIGKDAIFVDMAPVDGRVLKAFEGIIEERTLPVVWRGKVVKTFYIYKLRNYRGGIEEAIPAGY</sequence>
<dbReference type="AlphaFoldDB" id="A0A1M6RXK5"/>
<feature type="transmembrane region" description="Helical" evidence="8">
    <location>
        <begin position="5"/>
        <end position="24"/>
    </location>
</feature>
<feature type="transmembrane region" description="Helical" evidence="8">
    <location>
        <begin position="315"/>
        <end position="334"/>
    </location>
</feature>
<evidence type="ECO:0000256" key="7">
    <source>
        <dbReference type="ARBA" id="ARBA00023136"/>
    </source>
</evidence>
<dbReference type="GO" id="GO:0009103">
    <property type="term" value="P:lipopolysaccharide biosynthetic process"/>
    <property type="evidence" value="ECO:0007669"/>
    <property type="project" value="UniProtKB-ARBA"/>
</dbReference>
<dbReference type="STRING" id="381751.SAMN05444391_0804"/>